<protein>
    <submittedName>
        <fullName evidence="1">Uncharacterized protein</fullName>
    </submittedName>
</protein>
<gene>
    <name evidence="1" type="ORF">H920_15306</name>
</gene>
<organism evidence="1 2">
    <name type="scientific">Fukomys damarensis</name>
    <name type="common">Damaraland mole rat</name>
    <name type="synonym">Cryptomys damarensis</name>
    <dbReference type="NCBI Taxonomy" id="885580"/>
    <lineage>
        <taxon>Eukaryota</taxon>
        <taxon>Metazoa</taxon>
        <taxon>Chordata</taxon>
        <taxon>Craniata</taxon>
        <taxon>Vertebrata</taxon>
        <taxon>Euteleostomi</taxon>
        <taxon>Mammalia</taxon>
        <taxon>Eutheria</taxon>
        <taxon>Euarchontoglires</taxon>
        <taxon>Glires</taxon>
        <taxon>Rodentia</taxon>
        <taxon>Hystricomorpha</taxon>
        <taxon>Bathyergidae</taxon>
        <taxon>Fukomys</taxon>
    </lineage>
</organism>
<reference evidence="1 2" key="1">
    <citation type="submission" date="2013-11" db="EMBL/GenBank/DDBJ databases">
        <title>The Damaraland mole rat (Fukomys damarensis) genome and evolution of African mole rats.</title>
        <authorList>
            <person name="Gladyshev V.N."/>
            <person name="Fang X."/>
        </authorList>
    </citation>
    <scope>NUCLEOTIDE SEQUENCE [LARGE SCALE GENOMIC DNA]</scope>
    <source>
        <tissue evidence="1">Liver</tissue>
    </source>
</reference>
<sequence length="305" mass="33582">MLQPSTAAQVGAVIHVQPCVEMAEPSGMVEGPRPLSLKSKETQYNPSSQLEKETVDLLHNSVQHQEHRWLELVLYAYTLVQTGTISVMHQRDCVTLALPIQSSDILCHQQYLHSARLQCKAKTVAGDALSCTSTEPSSGQMCPGSWVLGRGADILEGSSSSLPLRPPAELVTCCKRYDGSVIFWLIVALRAPCLNKYLPNSSSDSSRYYRKRVDVTDNPGRSALRASYCEDQYKDSSSIYGCQQRGQSSFVLFAPGMKKTLNLSLMSYTDAVPQETLAANCEMILLVFLKGYALIQGIEHGHSFN</sequence>
<accession>A0A091CZG0</accession>
<evidence type="ECO:0000313" key="2">
    <source>
        <dbReference type="Proteomes" id="UP000028990"/>
    </source>
</evidence>
<dbReference type="EMBL" id="KN123782">
    <property type="protein sequence ID" value="KFO23300.1"/>
    <property type="molecule type" value="Genomic_DNA"/>
</dbReference>
<dbReference type="Proteomes" id="UP000028990">
    <property type="component" value="Unassembled WGS sequence"/>
</dbReference>
<keyword evidence="2" id="KW-1185">Reference proteome</keyword>
<proteinExistence type="predicted"/>
<name>A0A091CZG0_FUKDA</name>
<dbReference type="AlphaFoldDB" id="A0A091CZG0"/>
<evidence type="ECO:0000313" key="1">
    <source>
        <dbReference type="EMBL" id="KFO23300.1"/>
    </source>
</evidence>